<dbReference type="Proteomes" id="UP000004995">
    <property type="component" value="Unassembled WGS sequence"/>
</dbReference>
<keyword evidence="3" id="KW-1185">Reference proteome</keyword>
<evidence type="ECO:0000313" key="3">
    <source>
        <dbReference type="Proteomes" id="UP000004995"/>
    </source>
</evidence>
<protein>
    <submittedName>
        <fullName evidence="2">Uncharacterized protein</fullName>
    </submittedName>
</protein>
<reference evidence="3" key="1">
    <citation type="journal article" date="2012" name="Nat. Biotechnol.">
        <title>Reference genome sequence of the model plant Setaria.</title>
        <authorList>
            <person name="Bennetzen J.L."/>
            <person name="Schmutz J."/>
            <person name="Wang H."/>
            <person name="Percifield R."/>
            <person name="Hawkins J."/>
            <person name="Pontaroli A.C."/>
            <person name="Estep M."/>
            <person name="Feng L."/>
            <person name="Vaughn J.N."/>
            <person name="Grimwood J."/>
            <person name="Jenkins J."/>
            <person name="Barry K."/>
            <person name="Lindquist E."/>
            <person name="Hellsten U."/>
            <person name="Deshpande S."/>
            <person name="Wang X."/>
            <person name="Wu X."/>
            <person name="Mitros T."/>
            <person name="Triplett J."/>
            <person name="Yang X."/>
            <person name="Ye C.Y."/>
            <person name="Mauro-Herrera M."/>
            <person name="Wang L."/>
            <person name="Li P."/>
            <person name="Sharma M."/>
            <person name="Sharma R."/>
            <person name="Ronald P.C."/>
            <person name="Panaud O."/>
            <person name="Kellogg E.A."/>
            <person name="Brutnell T.P."/>
            <person name="Doust A.N."/>
            <person name="Tuskan G.A."/>
            <person name="Rokhsar D."/>
            <person name="Devos K.M."/>
        </authorList>
    </citation>
    <scope>NUCLEOTIDE SEQUENCE [LARGE SCALE GENOMIC DNA]</scope>
    <source>
        <strain evidence="3">cv. Yugu1</strain>
    </source>
</reference>
<feature type="region of interest" description="Disordered" evidence="1">
    <location>
        <begin position="37"/>
        <end position="63"/>
    </location>
</feature>
<name>K3ZB61_SETIT</name>
<sequence length="95" mass="10052">MLINILSFHQSGHLASCWPINSSSAVSFDKTCMNKSTATGPDHAATKFSSVPGSSSSNSESLIRPGSLRLHSCLSSRVASPHPDQFFQLSVSMGV</sequence>
<dbReference type="InParanoid" id="K3ZB61"/>
<feature type="compositionally biased region" description="Low complexity" evidence="1">
    <location>
        <begin position="49"/>
        <end position="61"/>
    </location>
</feature>
<dbReference type="EnsemblPlants" id="KQL13212">
    <property type="protein sequence ID" value="KQL13212"/>
    <property type="gene ID" value="SETIT_023782mg"/>
</dbReference>
<evidence type="ECO:0000256" key="1">
    <source>
        <dbReference type="SAM" id="MobiDB-lite"/>
    </source>
</evidence>
<evidence type="ECO:0000313" key="2">
    <source>
        <dbReference type="EnsemblPlants" id="KQL13212"/>
    </source>
</evidence>
<dbReference type="HOGENOM" id="CLU_2376798_0_0_1"/>
<dbReference type="EMBL" id="AGNK02001437">
    <property type="status" value="NOT_ANNOTATED_CDS"/>
    <property type="molecule type" value="Genomic_DNA"/>
</dbReference>
<accession>K3ZB61</accession>
<organism evidence="2 3">
    <name type="scientific">Setaria italica</name>
    <name type="common">Foxtail millet</name>
    <name type="synonym">Panicum italicum</name>
    <dbReference type="NCBI Taxonomy" id="4555"/>
    <lineage>
        <taxon>Eukaryota</taxon>
        <taxon>Viridiplantae</taxon>
        <taxon>Streptophyta</taxon>
        <taxon>Embryophyta</taxon>
        <taxon>Tracheophyta</taxon>
        <taxon>Spermatophyta</taxon>
        <taxon>Magnoliopsida</taxon>
        <taxon>Liliopsida</taxon>
        <taxon>Poales</taxon>
        <taxon>Poaceae</taxon>
        <taxon>PACMAD clade</taxon>
        <taxon>Panicoideae</taxon>
        <taxon>Panicodae</taxon>
        <taxon>Paniceae</taxon>
        <taxon>Cenchrinae</taxon>
        <taxon>Setaria</taxon>
    </lineage>
</organism>
<dbReference type="AlphaFoldDB" id="K3ZB61"/>
<proteinExistence type="predicted"/>
<reference evidence="2" key="2">
    <citation type="submission" date="2018-08" db="UniProtKB">
        <authorList>
            <consortium name="EnsemblPlants"/>
        </authorList>
    </citation>
    <scope>IDENTIFICATION</scope>
    <source>
        <strain evidence="2">Yugu1</strain>
    </source>
</reference>
<dbReference type="Gramene" id="KQL13212">
    <property type="protein sequence ID" value="KQL13212"/>
    <property type="gene ID" value="SETIT_023782mg"/>
</dbReference>